<name>X6LB97_RETFI</name>
<proteinExistence type="predicted"/>
<keyword evidence="3" id="KW-1185">Reference proteome</keyword>
<organism evidence="2 3">
    <name type="scientific">Reticulomyxa filosa</name>
    <dbReference type="NCBI Taxonomy" id="46433"/>
    <lineage>
        <taxon>Eukaryota</taxon>
        <taxon>Sar</taxon>
        <taxon>Rhizaria</taxon>
        <taxon>Retaria</taxon>
        <taxon>Foraminifera</taxon>
        <taxon>Monothalamids</taxon>
        <taxon>Reticulomyxidae</taxon>
        <taxon>Reticulomyxa</taxon>
    </lineage>
</organism>
<feature type="region of interest" description="Disordered" evidence="1">
    <location>
        <begin position="173"/>
        <end position="193"/>
    </location>
</feature>
<reference evidence="2 3" key="1">
    <citation type="journal article" date="2013" name="Curr. Biol.">
        <title>The Genome of the Foraminiferan Reticulomyxa filosa.</title>
        <authorList>
            <person name="Glockner G."/>
            <person name="Hulsmann N."/>
            <person name="Schleicher M."/>
            <person name="Noegel A.A."/>
            <person name="Eichinger L."/>
            <person name="Gallinger C."/>
            <person name="Pawlowski J."/>
            <person name="Sierra R."/>
            <person name="Euteneuer U."/>
            <person name="Pillet L."/>
            <person name="Moustafa A."/>
            <person name="Platzer M."/>
            <person name="Groth M."/>
            <person name="Szafranski K."/>
            <person name="Schliwa M."/>
        </authorList>
    </citation>
    <scope>NUCLEOTIDE SEQUENCE [LARGE SCALE GENOMIC DNA]</scope>
</reference>
<dbReference type="AlphaFoldDB" id="X6LB97"/>
<accession>X6LB97</accession>
<sequence length="277" mass="30874">MVMAMLGIGVLVFQYQWLRFANGLELWICWLSSLAVACLSYVSLHRMSRFVDAYERNRDLAKSKHKKVKPRDIRIGRIHPRVNRTNTYDAAAAAAASTKKINELGVTRTTHARFSVDSLPETIAVVTHNKPELMHLHLQSQSHSLPPIHRSANGHAMATATMTTAITMADVQRTHSNSREHSDTSAGKMATHEQNTRASLGLGITVVTGLLLDTHNTTPVLHHARPSPKHKSNESSPNVNKSNLLPPTSEFNADMPAMTLDYAANHTLYTYIYIYIY</sequence>
<gene>
    <name evidence="2" type="ORF">RFI_39523</name>
</gene>
<evidence type="ECO:0000313" key="2">
    <source>
        <dbReference type="EMBL" id="ETN97999.1"/>
    </source>
</evidence>
<dbReference type="EMBL" id="ASPP01047968">
    <property type="protein sequence ID" value="ETN97999.1"/>
    <property type="molecule type" value="Genomic_DNA"/>
</dbReference>
<feature type="non-terminal residue" evidence="2">
    <location>
        <position position="277"/>
    </location>
</feature>
<evidence type="ECO:0000313" key="3">
    <source>
        <dbReference type="Proteomes" id="UP000023152"/>
    </source>
</evidence>
<protein>
    <submittedName>
        <fullName evidence="2">Uncharacterized protein</fullName>
    </submittedName>
</protein>
<feature type="region of interest" description="Disordered" evidence="1">
    <location>
        <begin position="219"/>
        <end position="247"/>
    </location>
</feature>
<evidence type="ECO:0000256" key="1">
    <source>
        <dbReference type="SAM" id="MobiDB-lite"/>
    </source>
</evidence>
<dbReference type="Proteomes" id="UP000023152">
    <property type="component" value="Unassembled WGS sequence"/>
</dbReference>
<feature type="compositionally biased region" description="Polar residues" evidence="1">
    <location>
        <begin position="234"/>
        <end position="247"/>
    </location>
</feature>
<comment type="caution">
    <text evidence="2">The sequence shown here is derived from an EMBL/GenBank/DDBJ whole genome shotgun (WGS) entry which is preliminary data.</text>
</comment>